<organism evidence="1 2">
    <name type="scientific">Candidatus Kinetoplastidibacterium stringomonadis TCC290E</name>
    <dbReference type="NCBI Taxonomy" id="1208920"/>
    <lineage>
        <taxon>Bacteria</taxon>
        <taxon>Pseudomonadati</taxon>
        <taxon>Pseudomonadota</taxon>
        <taxon>Betaproteobacteria</taxon>
        <taxon>Candidatus Kinetoplastidibacterium</taxon>
    </lineage>
</organism>
<dbReference type="HOGENOM" id="CLU_188971_1_1_4"/>
<dbReference type="eggNOG" id="ENOG50314ER">
    <property type="taxonomic scope" value="Bacteria"/>
</dbReference>
<dbReference type="Proteomes" id="UP000011541">
    <property type="component" value="Chromosome"/>
</dbReference>
<sequence>MSKSYESDITFFIREYNKNNPLLRKQQVDGRNILWDRKLETDLLKEFDLSRVSQKSYVYQTD</sequence>
<dbReference type="Pfam" id="PF11943">
    <property type="entry name" value="DUF3460"/>
    <property type="match status" value="1"/>
</dbReference>
<dbReference type="OrthoDB" id="5296692at2"/>
<evidence type="ECO:0000313" key="2">
    <source>
        <dbReference type="Proteomes" id="UP000011541"/>
    </source>
</evidence>
<dbReference type="STRING" id="1208920.CONE_0057"/>
<dbReference type="AlphaFoldDB" id="M1M9H2"/>
<dbReference type="InterPro" id="IPR021853">
    <property type="entry name" value="DUF3460"/>
</dbReference>
<gene>
    <name evidence="1" type="ORF">CONE_0057</name>
</gene>
<keyword evidence="2" id="KW-1185">Reference proteome</keyword>
<dbReference type="RefSeq" id="WP_015397290.1">
    <property type="nucleotide sequence ID" value="NC_020299.1"/>
</dbReference>
<dbReference type="KEGG" id="kon:CONE_0057"/>
<accession>M1M9H2</accession>
<evidence type="ECO:0000313" key="1">
    <source>
        <dbReference type="EMBL" id="AGF48605.1"/>
    </source>
</evidence>
<dbReference type="EMBL" id="CP003805">
    <property type="protein sequence ID" value="AGF48605.1"/>
    <property type="molecule type" value="Genomic_DNA"/>
</dbReference>
<proteinExistence type="predicted"/>
<protein>
    <recommendedName>
        <fullName evidence="3">DUF3460 family protein</fullName>
    </recommendedName>
</protein>
<dbReference type="PATRIC" id="fig|1208920.3.peg.603"/>
<name>M1M9H2_9PROT</name>
<evidence type="ECO:0008006" key="3">
    <source>
        <dbReference type="Google" id="ProtNLM"/>
    </source>
</evidence>
<reference evidence="1 2" key="1">
    <citation type="journal article" date="2013" name="Genome Biol. Evol.">
        <title>Genome evolution and phylogenomic analysis of candidatus kinetoplastibacterium, the betaproteobacterial endosymbionts of strigomonas and angomonas.</title>
        <authorList>
            <person name="Alves J.M."/>
            <person name="Serrano M.G."/>
            <person name="Maia da Silva F."/>
            <person name="Voegtly L.J."/>
            <person name="Matveyev A.V."/>
            <person name="Teixeira M.M."/>
            <person name="Camargo E.P."/>
            <person name="Buck G.A."/>
        </authorList>
    </citation>
    <scope>NUCLEOTIDE SEQUENCE [LARGE SCALE GENOMIC DNA]</scope>
    <source>
        <strain evidence="1 2">TCC290E</strain>
    </source>
</reference>